<accession>A0A9Q3CAF7</accession>
<dbReference type="EC" id="3.2.1.106" evidence="11 12"/>
<keyword evidence="13" id="KW-0732">Signal</keyword>
<dbReference type="InterPro" id="IPR004888">
    <property type="entry name" value="Glycoside_hydrolase_63"/>
</dbReference>
<dbReference type="OrthoDB" id="410058at2759"/>
<keyword evidence="5 12" id="KW-0256">Endoplasmic reticulum</keyword>
<keyword evidence="4 12" id="KW-0378">Hydrolase</keyword>
<dbReference type="Gene3D" id="2.70.98.110">
    <property type="entry name" value="Glycosyl hydrolase family 63, N-terminal domain"/>
    <property type="match status" value="1"/>
</dbReference>
<keyword evidence="8" id="KW-0472">Membrane</keyword>
<keyword evidence="10 12" id="KW-0326">Glycosidase</keyword>
<dbReference type="PANTHER" id="PTHR10412:SF11">
    <property type="entry name" value="MANNOSYL-OLIGOSACCHARIDE GLUCOSIDASE"/>
    <property type="match status" value="1"/>
</dbReference>
<evidence type="ECO:0000256" key="1">
    <source>
        <dbReference type="ARBA" id="ARBA00004648"/>
    </source>
</evidence>
<evidence type="ECO:0000256" key="8">
    <source>
        <dbReference type="ARBA" id="ARBA00023136"/>
    </source>
</evidence>
<dbReference type="GO" id="GO:0004573">
    <property type="term" value="F:Glc3Man9GlcNAc2 oligosaccharide glucosidase activity"/>
    <property type="evidence" value="ECO:0007669"/>
    <property type="project" value="UniProtKB-UniRule"/>
</dbReference>
<evidence type="ECO:0000259" key="14">
    <source>
        <dbReference type="Pfam" id="PF03200"/>
    </source>
</evidence>
<name>A0A9Q3CAF7_9BASI</name>
<dbReference type="AlphaFoldDB" id="A0A9Q3CAF7"/>
<dbReference type="InterPro" id="IPR038518">
    <property type="entry name" value="Glyco_hydro_63N_sf"/>
</dbReference>
<comment type="subcellular location">
    <subcellularLocation>
        <location evidence="1 12">Endoplasmic reticulum membrane</location>
        <topology evidence="1 12">Single-pass type II membrane protein</topology>
    </subcellularLocation>
</comment>
<feature type="signal peptide" evidence="13">
    <location>
        <begin position="1"/>
        <end position="20"/>
    </location>
</feature>
<evidence type="ECO:0000256" key="9">
    <source>
        <dbReference type="ARBA" id="ARBA00023180"/>
    </source>
</evidence>
<keyword evidence="7" id="KW-1133">Transmembrane helix</keyword>
<evidence type="ECO:0000256" key="3">
    <source>
        <dbReference type="ARBA" id="ARBA00022692"/>
    </source>
</evidence>
<feature type="domain" description="Glycosyl hydrolase family 63 N-terminal" evidence="15">
    <location>
        <begin position="42"/>
        <end position="264"/>
    </location>
</feature>
<dbReference type="Gene3D" id="1.50.10.10">
    <property type="match status" value="1"/>
</dbReference>
<keyword evidence="6" id="KW-0735">Signal-anchor</keyword>
<dbReference type="PANTHER" id="PTHR10412">
    <property type="entry name" value="MANNOSYL-OLIGOSACCHARIDE GLUCOSIDASE"/>
    <property type="match status" value="1"/>
</dbReference>
<evidence type="ECO:0000313" key="17">
    <source>
        <dbReference type="Proteomes" id="UP000765509"/>
    </source>
</evidence>
<feature type="chain" id="PRO_5040152196" description="Mannosyl-oligosaccharide glucosidase" evidence="13">
    <location>
        <begin position="21"/>
        <end position="824"/>
    </location>
</feature>
<comment type="caution">
    <text evidence="16">The sequence shown here is derived from an EMBL/GenBank/DDBJ whole genome shotgun (WGS) entry which is preliminary data.</text>
</comment>
<proteinExistence type="inferred from homology"/>
<evidence type="ECO:0000256" key="4">
    <source>
        <dbReference type="ARBA" id="ARBA00022801"/>
    </source>
</evidence>
<dbReference type="Proteomes" id="UP000765509">
    <property type="component" value="Unassembled WGS sequence"/>
</dbReference>
<dbReference type="Pfam" id="PF03200">
    <property type="entry name" value="Glyco_hydro_63"/>
    <property type="match status" value="1"/>
</dbReference>
<evidence type="ECO:0000256" key="5">
    <source>
        <dbReference type="ARBA" id="ARBA00022824"/>
    </source>
</evidence>
<evidence type="ECO:0000259" key="15">
    <source>
        <dbReference type="Pfam" id="PF16923"/>
    </source>
</evidence>
<dbReference type="GO" id="GO:0005789">
    <property type="term" value="C:endoplasmic reticulum membrane"/>
    <property type="evidence" value="ECO:0007669"/>
    <property type="project" value="UniProtKB-SubCell"/>
</dbReference>
<dbReference type="SUPFAM" id="SSF48208">
    <property type="entry name" value="Six-hairpin glycosidases"/>
    <property type="match status" value="1"/>
</dbReference>
<evidence type="ECO:0000256" key="12">
    <source>
        <dbReference type="RuleBase" id="RU368089"/>
    </source>
</evidence>
<evidence type="ECO:0000256" key="6">
    <source>
        <dbReference type="ARBA" id="ARBA00022968"/>
    </source>
</evidence>
<keyword evidence="9" id="KW-0325">Glycoprotein</keyword>
<dbReference type="InterPro" id="IPR031631">
    <property type="entry name" value="Glyco_hydro_63N"/>
</dbReference>
<keyword evidence="17" id="KW-1185">Reference proteome</keyword>
<feature type="domain" description="Glycosyl hydrolase family 63 C-terminal" evidence="14">
    <location>
        <begin position="313"/>
        <end position="820"/>
    </location>
</feature>
<sequence>MSSFHIFVAIWLIFNHQSYSSSTDQPQSQSDLEAAAAVTHQSLLWGTYRPNLYFGLRPRQANSLMHGMMWFGAQNFQSFSRARHSCEQSDELLGYGFNKHDGRNFASHYLKDELNNFELKVQLLKVPGGEFGGSWGLRINGVKLNEDRPARISLINYFGLDGLGSLQLESEEDEEGVDGPVKFSGSTTQLGDFTIRIVDSPSNEPVVGHHNAEDFGEKLSRTQYLGVQLPSGSVWKAKESIMAAIQEYAQPLVEKYTPENAPDPGFVLSLPNEIRYGSNLYAIQKVYDCPFELDIYFDGDGAPKLDSPGLSAGLVAASEAFDRRFKFTFPKIVSEYAEPQQNMAKEMVSSMIGGIGYFYGASIVDRNFAHDYDDDGLLLSGNSDNDDGSETRKHMPEMTEDRELFTATPSRSFFPRGFYWDEGFHLAMIGAWDNDLSLEILQSWIQLIDRDGWVGREQILGDEARSKVPPEFQIQYSNHANPPTLTMAVISYIKRLKRFQGKNALLDLDTGLDFNQQVFNEKAGREEISNKFLVNPQLAKSFLMSIYHKLKLHYEWFRETQVGQIREWGRESRSKTEGYRWRGRTEKHVLTSGIDDYPRGLPHPGELHLDLICWMGFFTRTMRSIAEFIGEEDDAMEYDKIYSAIVGNIDDLHWNEERKMYCDVSVNEDGESYFECHKGYISIFPFLLGLVSPQSPKLGSLLEDIRDPEGIWSDFGLRSLALSDRYFGEDENYWRGPIWIPMNYMALNSLYTLYAKEPGPYQTQAASLYQELRENVVNNVFKEWERTGFTWEQYDALNGKGKRSKPFTGWTSLVAMMMAEEYDM</sequence>
<evidence type="ECO:0000256" key="11">
    <source>
        <dbReference type="ARBA" id="ARBA00038888"/>
    </source>
</evidence>
<protein>
    <recommendedName>
        <fullName evidence="11 12">Mannosyl-oligosaccharide glucosidase</fullName>
        <ecNumber evidence="11 12">3.2.1.106</ecNumber>
    </recommendedName>
</protein>
<dbReference type="Pfam" id="PF16923">
    <property type="entry name" value="Glyco_hydro_63N"/>
    <property type="match status" value="1"/>
</dbReference>
<organism evidence="16 17">
    <name type="scientific">Austropuccinia psidii MF-1</name>
    <dbReference type="NCBI Taxonomy" id="1389203"/>
    <lineage>
        <taxon>Eukaryota</taxon>
        <taxon>Fungi</taxon>
        <taxon>Dikarya</taxon>
        <taxon>Basidiomycota</taxon>
        <taxon>Pucciniomycotina</taxon>
        <taxon>Pucciniomycetes</taxon>
        <taxon>Pucciniales</taxon>
        <taxon>Sphaerophragmiaceae</taxon>
        <taxon>Austropuccinia</taxon>
    </lineage>
</organism>
<evidence type="ECO:0000256" key="2">
    <source>
        <dbReference type="ARBA" id="ARBA00010833"/>
    </source>
</evidence>
<dbReference type="InterPro" id="IPR008928">
    <property type="entry name" value="6-hairpin_glycosidase_sf"/>
</dbReference>
<comment type="similarity">
    <text evidence="2 12">Belongs to the glycosyl hydrolase 63 family.</text>
</comment>
<comment type="function">
    <text evidence="12">Cleaves the distal alpha 1,2-linked glucose residue from the Glc(3)Man(9)GlcNAc(2) oligosaccharide precursor.</text>
</comment>
<dbReference type="InterPro" id="IPR012341">
    <property type="entry name" value="6hp_glycosidase-like_sf"/>
</dbReference>
<dbReference type="EMBL" id="AVOT02005863">
    <property type="protein sequence ID" value="MBW0480168.1"/>
    <property type="molecule type" value="Genomic_DNA"/>
</dbReference>
<gene>
    <name evidence="16" type="ORF">O181_019883</name>
</gene>
<dbReference type="GO" id="GO:0009311">
    <property type="term" value="P:oligosaccharide metabolic process"/>
    <property type="evidence" value="ECO:0007669"/>
    <property type="project" value="UniProtKB-UniRule"/>
</dbReference>
<dbReference type="GO" id="GO:0006487">
    <property type="term" value="P:protein N-linked glycosylation"/>
    <property type="evidence" value="ECO:0007669"/>
    <property type="project" value="UniProtKB-UniRule"/>
</dbReference>
<dbReference type="InterPro" id="IPR031335">
    <property type="entry name" value="Glyco_hydro_63_C"/>
</dbReference>
<evidence type="ECO:0000256" key="13">
    <source>
        <dbReference type="SAM" id="SignalP"/>
    </source>
</evidence>
<reference evidence="16" key="1">
    <citation type="submission" date="2021-03" db="EMBL/GenBank/DDBJ databases">
        <title>Draft genome sequence of rust myrtle Austropuccinia psidii MF-1, a brazilian biotype.</title>
        <authorList>
            <person name="Quecine M.C."/>
            <person name="Pachon D.M.R."/>
            <person name="Bonatelli M.L."/>
            <person name="Correr F.H."/>
            <person name="Franceschini L.M."/>
            <person name="Leite T.F."/>
            <person name="Margarido G.R.A."/>
            <person name="Almeida C.A."/>
            <person name="Ferrarezi J.A."/>
            <person name="Labate C.A."/>
        </authorList>
    </citation>
    <scope>NUCLEOTIDE SEQUENCE</scope>
    <source>
        <strain evidence="16">MF-1</strain>
    </source>
</reference>
<evidence type="ECO:0000256" key="7">
    <source>
        <dbReference type="ARBA" id="ARBA00022989"/>
    </source>
</evidence>
<comment type="catalytic activity">
    <reaction evidence="12">
        <text>N(4)-(alpha-D-Glc-(1-&gt;2)-alpha-D-Glc-(1-&gt;3)-alpha-D-Glc-(1-&gt;3)-alpha-D-Man-(1-&gt;2)-alpha-D-Man-(1-&gt;2)-alpha-D-Man-(1-&gt;3)-[alpha-D-Man-(1-&gt;2)-alpha-D-Man-(1-&gt;3)-[alpha-D-Man-(1-&gt;2)-alpha-D-Man-(1-&gt;6)]-alpha-D-Man-(1-&gt;6)]-beta-D-Man-(1-&gt;4)-beta-D-GlcNAc-(1-&gt;4)-beta-D-GlcNAc)-L-asparaginyl-[protein] + H2O = N(4)-(alpha-D-Glc-(1-&gt;3)-alpha-D-Glc-(1-&gt;3)-alpha-D-Man-(1-&gt;2)-alpha-D-Man-(1-&gt;2)-alpha-D-Man-(1-&gt;3)-[alpha-D-Man-(1-&gt;2)-alpha-D-Man-(1-&gt;3)-[alpha-D-Man-(1-&gt;2)-alpha-D-Man-(1-&gt;6)]-alpha-D-Man-(1-&gt;6)]-beta-D-Man-(1-&gt;4)-beta-D-GlcNAc-(1-&gt;4)-beta-D-GlcNAc)-L-asparaginyl-[protein] + beta-D-glucose</text>
        <dbReference type="Rhea" id="RHEA:55988"/>
        <dbReference type="Rhea" id="RHEA-COMP:12806"/>
        <dbReference type="Rhea" id="RHEA-COMP:14355"/>
        <dbReference type="ChEBI" id="CHEBI:15377"/>
        <dbReference type="ChEBI" id="CHEBI:15903"/>
        <dbReference type="ChEBI" id="CHEBI:59082"/>
        <dbReference type="ChEBI" id="CHEBI:132537"/>
        <dbReference type="EC" id="3.2.1.106"/>
    </reaction>
</comment>
<keyword evidence="3" id="KW-0812">Transmembrane</keyword>
<evidence type="ECO:0000313" key="16">
    <source>
        <dbReference type="EMBL" id="MBW0480168.1"/>
    </source>
</evidence>
<evidence type="ECO:0000256" key="10">
    <source>
        <dbReference type="ARBA" id="ARBA00023295"/>
    </source>
</evidence>